<dbReference type="EMBL" id="MLQQ01000018">
    <property type="protein sequence ID" value="OIJ12927.1"/>
    <property type="molecule type" value="Genomic_DNA"/>
</dbReference>
<dbReference type="Gene3D" id="1.10.150.240">
    <property type="entry name" value="Putative phosphatase, domain 2"/>
    <property type="match status" value="1"/>
</dbReference>
<dbReference type="GO" id="GO:0008967">
    <property type="term" value="F:phosphoglycolate phosphatase activity"/>
    <property type="evidence" value="ECO:0007669"/>
    <property type="project" value="TreeGrafter"/>
</dbReference>
<dbReference type="GO" id="GO:0006281">
    <property type="term" value="P:DNA repair"/>
    <property type="evidence" value="ECO:0007669"/>
    <property type="project" value="TreeGrafter"/>
</dbReference>
<evidence type="ECO:0000313" key="4">
    <source>
        <dbReference type="Proteomes" id="UP000180098"/>
    </source>
</evidence>
<evidence type="ECO:0000313" key="3">
    <source>
        <dbReference type="EMBL" id="OIJ12927.1"/>
    </source>
</evidence>
<dbReference type="PANTHER" id="PTHR43434:SF13">
    <property type="entry name" value="PHOSPHOGLYCOLATE PHOSPHATASE"/>
    <property type="match status" value="1"/>
</dbReference>
<comment type="caution">
    <text evidence="3">The sequence shown here is derived from an EMBL/GenBank/DDBJ whole genome shotgun (WGS) entry which is preliminary data.</text>
</comment>
<dbReference type="InterPro" id="IPR041492">
    <property type="entry name" value="HAD_2"/>
</dbReference>
<proteinExistence type="predicted"/>
<protein>
    <submittedName>
        <fullName evidence="3">HAD family hydrolase</fullName>
    </submittedName>
</protein>
<evidence type="ECO:0000256" key="2">
    <source>
        <dbReference type="ARBA" id="ARBA00022842"/>
    </source>
</evidence>
<dbReference type="InterPro" id="IPR006439">
    <property type="entry name" value="HAD-SF_hydro_IA"/>
</dbReference>
<dbReference type="SFLD" id="SFLDG01129">
    <property type="entry name" value="C1.5:_HAD__Beta-PGM__Phosphata"/>
    <property type="match status" value="1"/>
</dbReference>
<dbReference type="SUPFAM" id="SSF56784">
    <property type="entry name" value="HAD-like"/>
    <property type="match status" value="1"/>
</dbReference>
<gene>
    <name evidence="3" type="ORF">BKP35_10205</name>
</gene>
<dbReference type="InterPro" id="IPR050155">
    <property type="entry name" value="HAD-like_hydrolase_sf"/>
</dbReference>
<dbReference type="SFLD" id="SFLDS00003">
    <property type="entry name" value="Haloacid_Dehalogenase"/>
    <property type="match status" value="1"/>
</dbReference>
<dbReference type="Gene3D" id="3.40.50.1000">
    <property type="entry name" value="HAD superfamily/HAD-like"/>
    <property type="match status" value="1"/>
</dbReference>
<accession>A0A1S2LML7</accession>
<dbReference type="InterPro" id="IPR023198">
    <property type="entry name" value="PGP-like_dom2"/>
</dbReference>
<dbReference type="NCBIfam" id="TIGR01549">
    <property type="entry name" value="HAD-SF-IA-v1"/>
    <property type="match status" value="1"/>
</dbReference>
<keyword evidence="2" id="KW-0460">Magnesium</keyword>
<name>A0A1S2LML7_9BACI</name>
<dbReference type="AlphaFoldDB" id="A0A1S2LML7"/>
<dbReference type="Pfam" id="PF13419">
    <property type="entry name" value="HAD_2"/>
    <property type="match status" value="1"/>
</dbReference>
<keyword evidence="1 3" id="KW-0378">Hydrolase</keyword>
<sequence>MMKFIKGDFILKKYIIFDFDGTLVDSKDLSIKIINQLAVKYKFEPLSSKKIEALRKLSIVERCRQLNFPIYKIPFAALEFLSRYRNSTGQLALFDGIKELLDRLKAHGYELAIISSNSEATIKDFLLKNKIDSIGDVICSQNIFGKDQVLKTFLKKHRLKRSQVLYVGDELRDIVACKGANIKIIWVSWGFDAIEATEKHPPDYVAHRPSDIFKIAKIALKV</sequence>
<dbReference type="InterPro" id="IPR036412">
    <property type="entry name" value="HAD-like_sf"/>
</dbReference>
<dbReference type="PANTHER" id="PTHR43434">
    <property type="entry name" value="PHOSPHOGLYCOLATE PHOSPHATASE"/>
    <property type="match status" value="1"/>
</dbReference>
<evidence type="ECO:0000256" key="1">
    <source>
        <dbReference type="ARBA" id="ARBA00022801"/>
    </source>
</evidence>
<organism evidence="3 4">
    <name type="scientific">Anaerobacillus arseniciselenatis</name>
    <dbReference type="NCBI Taxonomy" id="85682"/>
    <lineage>
        <taxon>Bacteria</taxon>
        <taxon>Bacillati</taxon>
        <taxon>Bacillota</taxon>
        <taxon>Bacilli</taxon>
        <taxon>Bacillales</taxon>
        <taxon>Bacillaceae</taxon>
        <taxon>Anaerobacillus</taxon>
    </lineage>
</organism>
<dbReference type="GO" id="GO:0005829">
    <property type="term" value="C:cytosol"/>
    <property type="evidence" value="ECO:0007669"/>
    <property type="project" value="TreeGrafter"/>
</dbReference>
<keyword evidence="4" id="KW-1185">Reference proteome</keyword>
<reference evidence="3 4" key="1">
    <citation type="submission" date="2016-10" db="EMBL/GenBank/DDBJ databases">
        <title>Draft genome sequences of four alkaliphilic bacteria belonging to the Anaerobacillus genus.</title>
        <authorList>
            <person name="Bassil N.M."/>
            <person name="Lloyd J.R."/>
        </authorList>
    </citation>
    <scope>NUCLEOTIDE SEQUENCE [LARGE SCALE GENOMIC DNA]</scope>
    <source>
        <strain evidence="3 4">DSM 15340</strain>
    </source>
</reference>
<dbReference type="Proteomes" id="UP000180098">
    <property type="component" value="Unassembled WGS sequence"/>
</dbReference>
<dbReference type="InterPro" id="IPR023214">
    <property type="entry name" value="HAD_sf"/>
</dbReference>